<dbReference type="EMBL" id="JBEDNY010000006">
    <property type="protein sequence ID" value="MEZ3165195.1"/>
    <property type="molecule type" value="Genomic_DNA"/>
</dbReference>
<accession>A0ABD5MA39</accession>
<sequence length="50" mass="5290">MTQQFSQRVIYWKPGETRDTALSTDNLQGDAETTLADLDGDGGGDGDKGG</sequence>
<name>A0ABD5MA39_9EURY</name>
<evidence type="ECO:0000256" key="1">
    <source>
        <dbReference type="SAM" id="MobiDB-lite"/>
    </source>
</evidence>
<gene>
    <name evidence="2" type="ORF">ABNG04_15220</name>
</gene>
<dbReference type="AlphaFoldDB" id="A0ABD5MA39"/>
<feature type="region of interest" description="Disordered" evidence="1">
    <location>
        <begin position="19"/>
        <end position="50"/>
    </location>
</feature>
<dbReference type="Proteomes" id="UP001567572">
    <property type="component" value="Unassembled WGS sequence"/>
</dbReference>
<reference evidence="2 3" key="1">
    <citation type="submission" date="2024-06" db="EMBL/GenBank/DDBJ databases">
        <title>Halorubrum miltondacostae sp. nov., a potential PHA producer isolated from an inland solar saltern in Rio Maior, Portugal.</title>
        <authorList>
            <person name="Albuquerque L."/>
            <person name="Viver T."/>
            <person name="Barroso C."/>
            <person name="Claudino R."/>
            <person name="Galvan M."/>
            <person name="Simoes G."/>
            <person name="Lobo Da Cunha A."/>
            <person name="Egas C."/>
        </authorList>
    </citation>
    <scope>NUCLEOTIDE SEQUENCE [LARGE SCALE GENOMIC DNA]</scope>
    <source>
        <strain evidence="2 3">RMP-11</strain>
    </source>
</reference>
<dbReference type="RefSeq" id="WP_371163233.1">
    <property type="nucleotide sequence ID" value="NZ_JBEDNY010000006.1"/>
</dbReference>
<organism evidence="2 3">
    <name type="scientific">Halorubrum miltondacostae</name>
    <dbReference type="NCBI Taxonomy" id="3076378"/>
    <lineage>
        <taxon>Archaea</taxon>
        <taxon>Methanobacteriati</taxon>
        <taxon>Methanobacteriota</taxon>
        <taxon>Stenosarchaea group</taxon>
        <taxon>Halobacteria</taxon>
        <taxon>Halobacteriales</taxon>
        <taxon>Haloferacaceae</taxon>
        <taxon>Halorubrum</taxon>
    </lineage>
</organism>
<evidence type="ECO:0000313" key="2">
    <source>
        <dbReference type="EMBL" id="MEZ3165195.1"/>
    </source>
</evidence>
<evidence type="ECO:0000313" key="3">
    <source>
        <dbReference type="Proteomes" id="UP001567572"/>
    </source>
</evidence>
<comment type="caution">
    <text evidence="2">The sequence shown here is derived from an EMBL/GenBank/DDBJ whole genome shotgun (WGS) entry which is preliminary data.</text>
</comment>
<proteinExistence type="predicted"/>
<keyword evidence="3" id="KW-1185">Reference proteome</keyword>
<protein>
    <submittedName>
        <fullName evidence="2">Uncharacterized protein</fullName>
    </submittedName>
</protein>